<dbReference type="GO" id="GO:0005319">
    <property type="term" value="F:lipid transporter activity"/>
    <property type="evidence" value="ECO:0007669"/>
    <property type="project" value="TreeGrafter"/>
</dbReference>
<dbReference type="GO" id="GO:0140359">
    <property type="term" value="F:ABC-type transporter activity"/>
    <property type="evidence" value="ECO:0007669"/>
    <property type="project" value="InterPro"/>
</dbReference>
<accession>A0A7R9M9L5</accession>
<keyword evidence="6 7" id="KW-0472">Membrane</keyword>
<dbReference type="OrthoDB" id="6512918at2759"/>
<keyword evidence="3" id="KW-0547">Nucleotide-binding</keyword>
<feature type="transmembrane region" description="Helical" evidence="7">
    <location>
        <begin position="581"/>
        <end position="605"/>
    </location>
</feature>
<evidence type="ECO:0000256" key="3">
    <source>
        <dbReference type="ARBA" id="ARBA00022741"/>
    </source>
</evidence>
<dbReference type="PROSITE" id="PS50893">
    <property type="entry name" value="ABC_TRANSPORTER_2"/>
    <property type="match status" value="1"/>
</dbReference>
<dbReference type="Proteomes" id="UP000728032">
    <property type="component" value="Unassembled WGS sequence"/>
</dbReference>
<dbReference type="EMBL" id="OC925518">
    <property type="protein sequence ID" value="CAD7656173.1"/>
    <property type="molecule type" value="Genomic_DNA"/>
</dbReference>
<comment type="subcellular location">
    <subcellularLocation>
        <location evidence="1">Membrane</location>
        <topology evidence="1">Multi-pass membrane protein</topology>
    </subcellularLocation>
</comment>
<sequence>GYDIRRDMDQIRSSLGICPQFDVLFDELTVEEHLSFYCQLKNFDKNDMQNEIKRMIQLLGLEDKTRKASKTLSGGQKRKLSIGMALVGNSKIVILDEPTSGMDVYARRFTWDLLLAEKADRTILLSTHFMEEADMLGERIAIMANGQLQCCGSPLYLKKKYGAGYHMTIVKTSDTTDVAPITRLIQSHVMDAKFDSSAGTEISYNLPDHHSNKFEALFTNIELQKGLLGIDSYGISITTMEEVFLKVGEYAEEGMKALKASQKLDNKSEVSLNLDLKNDERNTGYTLIGQQFYALLMKKILYTLRNRTLTVSQLLIPTFFALIVLIMLKNLPKLGESPELLLTLDNYKGTEVPYFVNNSTADDMIDMIGAYKDQFGGRNRIYGHTFNTTNLTESMVEYTLTEAQKNIAYFNLHVPIGAMICSNEHKMCSDTMHEEGLVVTALFNNQPFHSSAISLAAVDSAIVRYMITNPNYTVEVSNHPLPLTTADKLLQVQYASPEQFQLSENLMFSMSFLAASFAVLLVKEKSIKGKHLQQVCGVKLYLFWITSFIWDFLIYIIACLGVMLMYWLFNEEPLRSAAQESRLFVVFAAHGFALLPMVYLLSFMFDVPSTAYVRICLFNIIVGIGTFITVVVTELPLLDLASVGRVLDMSFSIFLPNYNMGRSVYHLYTNYLGNKYCNIGPLQKACNMGTVNATEFIEMVKNEFKEFSYLFEDYLDRIPQGMNITIPVPDVIKPCCKDKCGDTCFPWSDNFFAFDNPGIGRLLLLFVLQGLVFWALIVLVELNVMRNIRYSFTQLKASLMNKFGSNEAKNLEMNDKIDDDVKRESDRIDNNDNLQKLFESDAMIIRRLTKTYGNFTAVDHISYGVKRGECFGLLGVNGAGKTTTFKMITGDETISSGDIYVNGCNVKSSIQEVQRQIGYCPQFDGLLEQLTGRETLILFCRLRGIKEFDIERHIQEISKLLYFDMHLNKLVKNYSGGTKRKLSTAVALLGNPSVSFLDEPTTGVDPVARRCLWDALTKKLSEGRSIVLTSHSMEECEALCNRLIIMVNGRICCIGSPQQLKNKFGKGYTVRIKVLTGNQDVGEAVPDGQRRPSKLAWRQTSIVSNDIVLDQNIKDMKDFMEKSFVGCELKEIHYNLLNYYLNDPDLTWAHIFGAIERAKNTLNIEDYSVGQTTLEQIFLGFAATQKEDKD</sequence>
<dbReference type="FunFam" id="3.40.50.300:FF:000327">
    <property type="entry name" value="ATP-binding cassette sub-family A member 3"/>
    <property type="match status" value="1"/>
</dbReference>
<dbReference type="EMBL" id="CAJPVJ010010693">
    <property type="protein sequence ID" value="CAG2173360.1"/>
    <property type="molecule type" value="Genomic_DNA"/>
</dbReference>
<name>A0A7R9M9L5_9ACAR</name>
<feature type="domain" description="ABC transporter" evidence="8">
    <location>
        <begin position="843"/>
        <end position="1073"/>
    </location>
</feature>
<dbReference type="InterPro" id="IPR017871">
    <property type="entry name" value="ABC_transporter-like_CS"/>
</dbReference>
<dbReference type="InterPro" id="IPR027417">
    <property type="entry name" value="P-loop_NTPase"/>
</dbReference>
<evidence type="ECO:0000313" key="9">
    <source>
        <dbReference type="EMBL" id="CAD7656173.1"/>
    </source>
</evidence>
<evidence type="ECO:0000256" key="6">
    <source>
        <dbReference type="ARBA" id="ARBA00023136"/>
    </source>
</evidence>
<dbReference type="Pfam" id="PF00005">
    <property type="entry name" value="ABC_tran"/>
    <property type="match status" value="2"/>
</dbReference>
<evidence type="ECO:0000256" key="1">
    <source>
        <dbReference type="ARBA" id="ARBA00004141"/>
    </source>
</evidence>
<dbReference type="CDD" id="cd03263">
    <property type="entry name" value="ABC_subfamily_A"/>
    <property type="match status" value="2"/>
</dbReference>
<dbReference type="SUPFAM" id="SSF52540">
    <property type="entry name" value="P-loop containing nucleoside triphosphate hydrolases"/>
    <property type="match status" value="2"/>
</dbReference>
<feature type="transmembrane region" description="Helical" evidence="7">
    <location>
        <begin position="542"/>
        <end position="569"/>
    </location>
</feature>
<dbReference type="InterPro" id="IPR026082">
    <property type="entry name" value="ABCA"/>
</dbReference>
<dbReference type="AlphaFoldDB" id="A0A7R9M9L5"/>
<protein>
    <recommendedName>
        <fullName evidence="8">ABC transporter domain-containing protein</fullName>
    </recommendedName>
</protein>
<feature type="transmembrane region" description="Helical" evidence="7">
    <location>
        <begin position="308"/>
        <end position="328"/>
    </location>
</feature>
<dbReference type="Pfam" id="PF23321">
    <property type="entry name" value="R1_ABCA1"/>
    <property type="match status" value="1"/>
</dbReference>
<dbReference type="GO" id="GO:0016887">
    <property type="term" value="F:ATP hydrolysis activity"/>
    <property type="evidence" value="ECO:0007669"/>
    <property type="project" value="InterPro"/>
</dbReference>
<evidence type="ECO:0000256" key="4">
    <source>
        <dbReference type="ARBA" id="ARBA00022840"/>
    </source>
</evidence>
<dbReference type="InterPro" id="IPR003593">
    <property type="entry name" value="AAA+_ATPase"/>
</dbReference>
<feature type="transmembrane region" description="Helical" evidence="7">
    <location>
        <begin position="612"/>
        <end position="632"/>
    </location>
</feature>
<dbReference type="Pfam" id="PF12698">
    <property type="entry name" value="ABC2_membrane_3"/>
    <property type="match status" value="1"/>
</dbReference>
<dbReference type="PANTHER" id="PTHR19229">
    <property type="entry name" value="ATP-BINDING CASSETTE TRANSPORTER SUBFAMILY A ABCA"/>
    <property type="match status" value="1"/>
</dbReference>
<dbReference type="PANTHER" id="PTHR19229:SF250">
    <property type="entry name" value="ABC TRANSPORTER DOMAIN-CONTAINING PROTEIN-RELATED"/>
    <property type="match status" value="1"/>
</dbReference>
<keyword evidence="5 7" id="KW-1133">Transmembrane helix</keyword>
<dbReference type="InterPro" id="IPR013525">
    <property type="entry name" value="ABC2_TM"/>
</dbReference>
<evidence type="ECO:0000256" key="5">
    <source>
        <dbReference type="ARBA" id="ARBA00022989"/>
    </source>
</evidence>
<feature type="transmembrane region" description="Helical" evidence="7">
    <location>
        <begin position="759"/>
        <end position="780"/>
    </location>
</feature>
<evidence type="ECO:0000259" key="8">
    <source>
        <dbReference type="PROSITE" id="PS50893"/>
    </source>
</evidence>
<dbReference type="InterPro" id="IPR056264">
    <property type="entry name" value="R2_ABCA1-4-like"/>
</dbReference>
<proteinExistence type="predicted"/>
<keyword evidence="10" id="KW-1185">Reference proteome</keyword>
<feature type="non-terminal residue" evidence="9">
    <location>
        <position position="1"/>
    </location>
</feature>
<gene>
    <name evidence="9" type="ORF">ONB1V03_LOCUS12813</name>
</gene>
<evidence type="ECO:0000256" key="2">
    <source>
        <dbReference type="ARBA" id="ARBA00022692"/>
    </source>
</evidence>
<dbReference type="InterPro" id="IPR003439">
    <property type="entry name" value="ABC_transporter-like_ATP-bd"/>
</dbReference>
<evidence type="ECO:0000313" key="10">
    <source>
        <dbReference type="Proteomes" id="UP000728032"/>
    </source>
</evidence>
<dbReference type="Gene3D" id="3.40.50.300">
    <property type="entry name" value="P-loop containing nucleotide triphosphate hydrolases"/>
    <property type="match status" value="2"/>
</dbReference>
<reference evidence="9" key="1">
    <citation type="submission" date="2020-11" db="EMBL/GenBank/DDBJ databases">
        <authorList>
            <person name="Tran Van P."/>
        </authorList>
    </citation>
    <scope>NUCLEOTIDE SEQUENCE</scope>
</reference>
<dbReference type="PROSITE" id="PS00211">
    <property type="entry name" value="ABC_TRANSPORTER_1"/>
    <property type="match status" value="1"/>
</dbReference>
<keyword evidence="2 7" id="KW-0812">Transmembrane</keyword>
<evidence type="ECO:0000256" key="7">
    <source>
        <dbReference type="SAM" id="Phobius"/>
    </source>
</evidence>
<dbReference type="SMART" id="SM00382">
    <property type="entry name" value="AAA"/>
    <property type="match status" value="1"/>
</dbReference>
<dbReference type="GO" id="GO:0005524">
    <property type="term" value="F:ATP binding"/>
    <property type="evidence" value="ECO:0007669"/>
    <property type="project" value="UniProtKB-KW"/>
</dbReference>
<dbReference type="GO" id="GO:0016020">
    <property type="term" value="C:membrane"/>
    <property type="evidence" value="ECO:0007669"/>
    <property type="project" value="UniProtKB-SubCell"/>
</dbReference>
<organism evidence="9">
    <name type="scientific">Oppiella nova</name>
    <dbReference type="NCBI Taxonomy" id="334625"/>
    <lineage>
        <taxon>Eukaryota</taxon>
        <taxon>Metazoa</taxon>
        <taxon>Ecdysozoa</taxon>
        <taxon>Arthropoda</taxon>
        <taxon>Chelicerata</taxon>
        <taxon>Arachnida</taxon>
        <taxon>Acari</taxon>
        <taxon>Acariformes</taxon>
        <taxon>Sarcoptiformes</taxon>
        <taxon>Oribatida</taxon>
        <taxon>Brachypylina</taxon>
        <taxon>Oppioidea</taxon>
        <taxon>Oppiidae</taxon>
        <taxon>Oppiella</taxon>
    </lineage>
</organism>
<keyword evidence="4" id="KW-0067">ATP-binding</keyword>